<dbReference type="GeneID" id="106166070"/>
<dbReference type="PROSITE" id="PS00678">
    <property type="entry name" value="WD_REPEATS_1"/>
    <property type="match status" value="1"/>
</dbReference>
<feature type="transmembrane region" description="Helical" evidence="13">
    <location>
        <begin position="398"/>
        <end position="417"/>
    </location>
</feature>
<reference evidence="15" key="1">
    <citation type="submission" date="2025-08" db="UniProtKB">
        <authorList>
            <consortium name="RefSeq"/>
        </authorList>
    </citation>
    <scope>IDENTIFICATION</scope>
    <source>
        <tissue evidence="15">Gonads</tissue>
    </source>
</reference>
<dbReference type="STRING" id="7574.A0A1S3IPV2"/>
<dbReference type="InterPro" id="IPR019775">
    <property type="entry name" value="WD40_repeat_CS"/>
</dbReference>
<dbReference type="InParanoid" id="A0A1S3IPV2"/>
<dbReference type="GO" id="GO:0006888">
    <property type="term" value="P:endoplasmic reticulum to Golgi vesicle-mediated transport"/>
    <property type="evidence" value="ECO:0007669"/>
    <property type="project" value="TreeGrafter"/>
</dbReference>
<evidence type="ECO:0000256" key="6">
    <source>
        <dbReference type="ARBA" id="ARBA00022824"/>
    </source>
</evidence>
<dbReference type="Gene3D" id="2.130.10.10">
    <property type="entry name" value="YVTN repeat-like/Quinoprotein amine dehydrogenase"/>
    <property type="match status" value="1"/>
</dbReference>
<evidence type="ECO:0000256" key="2">
    <source>
        <dbReference type="ARBA" id="ARBA00022448"/>
    </source>
</evidence>
<dbReference type="SUPFAM" id="SSF50978">
    <property type="entry name" value="WD40 repeat-like"/>
    <property type="match status" value="1"/>
</dbReference>
<keyword evidence="6" id="KW-0256">Endoplasmic reticulum</keyword>
<dbReference type="Proteomes" id="UP000085678">
    <property type="component" value="Unplaced"/>
</dbReference>
<dbReference type="PROSITE" id="PS50294">
    <property type="entry name" value="WD_REPEATS_REGION"/>
    <property type="match status" value="1"/>
</dbReference>
<evidence type="ECO:0000313" key="14">
    <source>
        <dbReference type="Proteomes" id="UP000085678"/>
    </source>
</evidence>
<dbReference type="InterPro" id="IPR036322">
    <property type="entry name" value="WD40_repeat_dom_sf"/>
</dbReference>
<protein>
    <submittedName>
        <fullName evidence="15">Prolactin regulatory element-binding protein isoform X1</fullName>
    </submittedName>
</protein>
<dbReference type="PANTHER" id="PTHR23284">
    <property type="entry name" value="PROLACTIN REGULATORY ELEMENT BINDING PROTEIN"/>
    <property type="match status" value="1"/>
</dbReference>
<evidence type="ECO:0000256" key="1">
    <source>
        <dbReference type="ARBA" id="ARBA00004389"/>
    </source>
</evidence>
<evidence type="ECO:0000256" key="11">
    <source>
        <dbReference type="PROSITE-ProRule" id="PRU00221"/>
    </source>
</evidence>
<keyword evidence="9 13" id="KW-1133">Transmembrane helix</keyword>
<comment type="subcellular location">
    <subcellularLocation>
        <location evidence="1">Endoplasmic reticulum membrane</location>
        <topology evidence="1">Single-pass membrane protein</topology>
    </subcellularLocation>
</comment>
<evidence type="ECO:0000256" key="8">
    <source>
        <dbReference type="ARBA" id="ARBA00022927"/>
    </source>
</evidence>
<keyword evidence="10 13" id="KW-0472">Membrane</keyword>
<dbReference type="RefSeq" id="XP_013399941.1">
    <property type="nucleotide sequence ID" value="XM_013544487.1"/>
</dbReference>
<evidence type="ECO:0000256" key="10">
    <source>
        <dbReference type="ARBA" id="ARBA00023136"/>
    </source>
</evidence>
<dbReference type="InterPro" id="IPR015943">
    <property type="entry name" value="WD40/YVTN_repeat-like_dom_sf"/>
</dbReference>
<dbReference type="SMART" id="SM00320">
    <property type="entry name" value="WD40"/>
    <property type="match status" value="4"/>
</dbReference>
<dbReference type="InterPro" id="IPR045260">
    <property type="entry name" value="Sec12-like"/>
</dbReference>
<organism evidence="14 15">
    <name type="scientific">Lingula anatina</name>
    <name type="common">Brachiopod</name>
    <name type="synonym">Lingula unguis</name>
    <dbReference type="NCBI Taxonomy" id="7574"/>
    <lineage>
        <taxon>Eukaryota</taxon>
        <taxon>Metazoa</taxon>
        <taxon>Spiralia</taxon>
        <taxon>Lophotrochozoa</taxon>
        <taxon>Brachiopoda</taxon>
        <taxon>Linguliformea</taxon>
        <taxon>Lingulata</taxon>
        <taxon>Lingulida</taxon>
        <taxon>Linguloidea</taxon>
        <taxon>Lingulidae</taxon>
        <taxon>Lingula</taxon>
    </lineage>
</organism>
<keyword evidence="5" id="KW-0677">Repeat</keyword>
<dbReference type="OrthoDB" id="2013972at2759"/>
<dbReference type="InterPro" id="IPR001680">
    <property type="entry name" value="WD40_rpt"/>
</dbReference>
<evidence type="ECO:0000256" key="7">
    <source>
        <dbReference type="ARBA" id="ARBA00022892"/>
    </source>
</evidence>
<evidence type="ECO:0000256" key="4">
    <source>
        <dbReference type="ARBA" id="ARBA00022692"/>
    </source>
</evidence>
<feature type="repeat" description="WD" evidence="11">
    <location>
        <begin position="199"/>
        <end position="240"/>
    </location>
</feature>
<accession>A0A1S3IPV2</accession>
<feature type="compositionally biased region" description="Basic and acidic residues" evidence="12">
    <location>
        <begin position="110"/>
        <end position="122"/>
    </location>
</feature>
<dbReference type="GO" id="GO:0005085">
    <property type="term" value="F:guanyl-nucleotide exchange factor activity"/>
    <property type="evidence" value="ECO:0007669"/>
    <property type="project" value="InterPro"/>
</dbReference>
<keyword evidence="2" id="KW-0813">Transport</keyword>
<evidence type="ECO:0000313" key="15">
    <source>
        <dbReference type="RefSeq" id="XP_013399941.1"/>
    </source>
</evidence>
<dbReference type="GO" id="GO:0015031">
    <property type="term" value="P:protein transport"/>
    <property type="evidence" value="ECO:0007669"/>
    <property type="project" value="UniProtKB-KW"/>
</dbReference>
<dbReference type="PROSITE" id="PS50082">
    <property type="entry name" value="WD_REPEATS_2"/>
    <property type="match status" value="2"/>
</dbReference>
<evidence type="ECO:0000256" key="13">
    <source>
        <dbReference type="SAM" id="Phobius"/>
    </source>
</evidence>
<feature type="region of interest" description="Disordered" evidence="12">
    <location>
        <begin position="109"/>
        <end position="138"/>
    </location>
</feature>
<sequence length="421" mass="46353">MAPKKKGLLLGHLEFPPYAVNAVGDRHFIVAGGGGTAKTGVPNAFEIFQLRCDRADVEARSVLKFSDLECAIMNTAVHENEKGFMLAAGMEENCRFYNLKHKVITLEDTEDKHKEDTKDSAVRQRKGKQSQPDSKSKEVEKLVSFQVDPFKTIQTDFHGDGGFQKVVQISLDGKILATGGADGFLRIWKLPELKRLQEIEAHEGEIEDLSISPDGNQIVTVSHDKHSSVWNTKDGSKHQELNWKGKSNSAYRFRSCRYGVTKGPKPEVTLYTTHIPVTRAGKHPLPCYITLWDSAKLVAKKSANVGGEVVSAFEVSDDGLYLGLGTINGSIAIYIAFSLQCLHQVREAHSIFITGIEFLPSTSTAQAITFGHDVSLLSVSVDKQIKIHQVPTRGSISAVWVLLGAFIIMCAIFWFLATIGL</sequence>
<dbReference type="GO" id="GO:0005789">
    <property type="term" value="C:endoplasmic reticulum membrane"/>
    <property type="evidence" value="ECO:0007669"/>
    <property type="project" value="UniProtKB-SubCell"/>
</dbReference>
<gene>
    <name evidence="15" type="primary">LOC106166070</name>
</gene>
<name>A0A1S3IPV2_LINAN</name>
<keyword evidence="7" id="KW-0931">ER-Golgi transport</keyword>
<proteinExistence type="predicted"/>
<dbReference type="KEGG" id="lak:106166070"/>
<dbReference type="FunCoup" id="A0A1S3IPV2">
    <property type="interactions" value="2386"/>
</dbReference>
<keyword evidence="3 11" id="KW-0853">WD repeat</keyword>
<evidence type="ECO:0000256" key="9">
    <source>
        <dbReference type="ARBA" id="ARBA00022989"/>
    </source>
</evidence>
<dbReference type="Pfam" id="PF00400">
    <property type="entry name" value="WD40"/>
    <property type="match status" value="2"/>
</dbReference>
<evidence type="ECO:0000256" key="12">
    <source>
        <dbReference type="SAM" id="MobiDB-lite"/>
    </source>
</evidence>
<dbReference type="GO" id="GO:0003400">
    <property type="term" value="P:regulation of COPII vesicle coating"/>
    <property type="evidence" value="ECO:0007669"/>
    <property type="project" value="TreeGrafter"/>
</dbReference>
<keyword evidence="8" id="KW-0653">Protein transport</keyword>
<dbReference type="AlphaFoldDB" id="A0A1S3IPV2"/>
<evidence type="ECO:0000256" key="3">
    <source>
        <dbReference type="ARBA" id="ARBA00022574"/>
    </source>
</evidence>
<evidence type="ECO:0000256" key="5">
    <source>
        <dbReference type="ARBA" id="ARBA00022737"/>
    </source>
</evidence>
<dbReference type="PANTHER" id="PTHR23284:SF0">
    <property type="entry name" value="PROLACTIN REGULATORY ELEMENT-BINDING PROTEIN"/>
    <property type="match status" value="1"/>
</dbReference>
<feature type="repeat" description="WD" evidence="11">
    <location>
        <begin position="167"/>
        <end position="198"/>
    </location>
</feature>
<keyword evidence="14" id="KW-1185">Reference proteome</keyword>
<keyword evidence="4 13" id="KW-0812">Transmembrane</keyword>